<accession>A0ABQ2KMP1</accession>
<evidence type="ECO:0008006" key="9">
    <source>
        <dbReference type="Google" id="ProtNLM"/>
    </source>
</evidence>
<feature type="transmembrane region" description="Helical" evidence="6">
    <location>
        <begin position="96"/>
        <end position="115"/>
    </location>
</feature>
<sequence>MQQLIARIMASRPMRAWQRYSEQRGPVLSQGMTLQAFLSLFAALFVAFTVFMAVLGGNVVLRDAVIDSIAGAIPGLIGDGGAIDVDQLTESRALDVAGIIASLSILVTAIGWIGVSREGFRAMFGLGAPPSNAVLLKLGDLGVGVGIGLLVLVSAGVLVVTDALASALGLGWASTLIGIAVQLALDTAVVLLLFRFGGRLRLPAGQIVPAAFACAVAFLGLKLLASRLFGAVENNPLLAGIAAPVIILIWLGFIMQVLMLVLAFVAVGAHGRAYTRLVEMRGIDAQLTKAEAKALLEEVRASRREGGDAAELHRRLVKRRR</sequence>
<feature type="transmembrane region" description="Helical" evidence="6">
    <location>
        <begin position="34"/>
        <end position="55"/>
    </location>
</feature>
<comment type="subcellular location">
    <subcellularLocation>
        <location evidence="1">Cell membrane</location>
        <topology evidence="1">Multi-pass membrane protein</topology>
    </subcellularLocation>
</comment>
<dbReference type="RefSeq" id="WP_188718382.1">
    <property type="nucleotide sequence ID" value="NZ_BAABBD010000003.1"/>
</dbReference>
<gene>
    <name evidence="7" type="ORF">GCM10010968_22270</name>
</gene>
<feature type="transmembrane region" description="Helical" evidence="6">
    <location>
        <begin position="135"/>
        <end position="160"/>
    </location>
</feature>
<keyword evidence="5 6" id="KW-0472">Membrane</keyword>
<dbReference type="PANTHER" id="PTHR30213">
    <property type="entry name" value="INNER MEMBRANE PROTEIN YHJD"/>
    <property type="match status" value="1"/>
</dbReference>
<name>A0ABQ2KMP1_9MICO</name>
<keyword evidence="4 6" id="KW-1133">Transmembrane helix</keyword>
<evidence type="ECO:0000256" key="2">
    <source>
        <dbReference type="ARBA" id="ARBA00022475"/>
    </source>
</evidence>
<organism evidence="7 8">
    <name type="scientific">Agrococcus terreus</name>
    <dbReference type="NCBI Taxonomy" id="574649"/>
    <lineage>
        <taxon>Bacteria</taxon>
        <taxon>Bacillati</taxon>
        <taxon>Actinomycetota</taxon>
        <taxon>Actinomycetes</taxon>
        <taxon>Micrococcales</taxon>
        <taxon>Microbacteriaceae</taxon>
        <taxon>Agrococcus</taxon>
    </lineage>
</organism>
<comment type="caution">
    <text evidence="7">The sequence shown here is derived from an EMBL/GenBank/DDBJ whole genome shotgun (WGS) entry which is preliminary data.</text>
</comment>
<evidence type="ECO:0000256" key="4">
    <source>
        <dbReference type="ARBA" id="ARBA00022989"/>
    </source>
</evidence>
<evidence type="ECO:0000256" key="1">
    <source>
        <dbReference type="ARBA" id="ARBA00004651"/>
    </source>
</evidence>
<feature type="transmembrane region" description="Helical" evidence="6">
    <location>
        <begin position="172"/>
        <end position="194"/>
    </location>
</feature>
<keyword evidence="8" id="KW-1185">Reference proteome</keyword>
<dbReference type="PANTHER" id="PTHR30213:SF1">
    <property type="entry name" value="INNER MEMBRANE PROTEIN YHJD"/>
    <property type="match status" value="1"/>
</dbReference>
<evidence type="ECO:0000256" key="5">
    <source>
        <dbReference type="ARBA" id="ARBA00023136"/>
    </source>
</evidence>
<feature type="transmembrane region" description="Helical" evidence="6">
    <location>
        <begin position="237"/>
        <end position="267"/>
    </location>
</feature>
<reference evidence="8" key="1">
    <citation type="journal article" date="2019" name="Int. J. Syst. Evol. Microbiol.">
        <title>The Global Catalogue of Microorganisms (GCM) 10K type strain sequencing project: providing services to taxonomists for standard genome sequencing and annotation.</title>
        <authorList>
            <consortium name="The Broad Institute Genomics Platform"/>
            <consortium name="The Broad Institute Genome Sequencing Center for Infectious Disease"/>
            <person name="Wu L."/>
            <person name="Ma J."/>
        </authorList>
    </citation>
    <scope>NUCLEOTIDE SEQUENCE [LARGE SCALE GENOMIC DNA]</scope>
    <source>
        <strain evidence="8">CGMCC 1.6960</strain>
    </source>
</reference>
<keyword evidence="3 6" id="KW-0812">Transmembrane</keyword>
<dbReference type="Proteomes" id="UP000626982">
    <property type="component" value="Unassembled WGS sequence"/>
</dbReference>
<feature type="transmembrane region" description="Helical" evidence="6">
    <location>
        <begin position="206"/>
        <end position="225"/>
    </location>
</feature>
<keyword evidence="2" id="KW-1003">Cell membrane</keyword>
<evidence type="ECO:0000313" key="8">
    <source>
        <dbReference type="Proteomes" id="UP000626982"/>
    </source>
</evidence>
<evidence type="ECO:0000313" key="7">
    <source>
        <dbReference type="EMBL" id="GGN87589.1"/>
    </source>
</evidence>
<proteinExistence type="predicted"/>
<protein>
    <recommendedName>
        <fullName evidence="9">YihY/virulence factor BrkB family protein</fullName>
    </recommendedName>
</protein>
<dbReference type="InterPro" id="IPR017039">
    <property type="entry name" value="Virul_fac_BrkB"/>
</dbReference>
<dbReference type="EMBL" id="BMLM01000002">
    <property type="protein sequence ID" value="GGN87589.1"/>
    <property type="molecule type" value="Genomic_DNA"/>
</dbReference>
<evidence type="ECO:0000256" key="6">
    <source>
        <dbReference type="SAM" id="Phobius"/>
    </source>
</evidence>
<dbReference type="Pfam" id="PF03631">
    <property type="entry name" value="Virul_fac_BrkB"/>
    <property type="match status" value="1"/>
</dbReference>
<evidence type="ECO:0000256" key="3">
    <source>
        <dbReference type="ARBA" id="ARBA00022692"/>
    </source>
</evidence>